<dbReference type="GO" id="GO:0020037">
    <property type="term" value="F:heme binding"/>
    <property type="evidence" value="ECO:0007669"/>
    <property type="project" value="InterPro"/>
</dbReference>
<feature type="binding site" description="covalent" evidence="8">
    <location>
        <position position="144"/>
    </location>
    <ligand>
        <name>heme c</name>
        <dbReference type="ChEBI" id="CHEBI:61717"/>
        <label>2</label>
    </ligand>
</feature>
<dbReference type="KEGG" id="otk:C6570_07465"/>
<dbReference type="PANTHER" id="PTHR33751:SF9">
    <property type="entry name" value="CYTOCHROME C4"/>
    <property type="match status" value="1"/>
</dbReference>
<dbReference type="InterPro" id="IPR024167">
    <property type="entry name" value="Cytochrome_c4-like"/>
</dbReference>
<dbReference type="Gene3D" id="1.10.760.10">
    <property type="entry name" value="Cytochrome c-like domain"/>
    <property type="match status" value="2"/>
</dbReference>
<keyword evidence="7 9" id="KW-0408">Iron</keyword>
<evidence type="ECO:0000313" key="12">
    <source>
        <dbReference type="EMBL" id="AVO36029.1"/>
    </source>
</evidence>
<keyword evidence="2" id="KW-0813">Transport</keyword>
<feature type="domain" description="Cytochrome c" evidence="11">
    <location>
        <begin position="122"/>
        <end position="210"/>
    </location>
</feature>
<keyword evidence="10" id="KW-0732">Signal</keyword>
<feature type="binding site" description="covalent" evidence="8">
    <location>
        <position position="44"/>
    </location>
    <ligand>
        <name>heme c</name>
        <dbReference type="ChEBI" id="CHEBI:61717"/>
        <label>1</label>
    </ligand>
</feature>
<dbReference type="InterPro" id="IPR036909">
    <property type="entry name" value="Cyt_c-like_dom_sf"/>
</dbReference>
<evidence type="ECO:0000256" key="3">
    <source>
        <dbReference type="ARBA" id="ARBA00022617"/>
    </source>
</evidence>
<dbReference type="OrthoDB" id="9773456at2"/>
<organism evidence="12 13">
    <name type="scientific">Ottowia oryzae</name>
    <dbReference type="NCBI Taxonomy" id="2109914"/>
    <lineage>
        <taxon>Bacteria</taxon>
        <taxon>Pseudomonadati</taxon>
        <taxon>Pseudomonadota</taxon>
        <taxon>Betaproteobacteria</taxon>
        <taxon>Burkholderiales</taxon>
        <taxon>Comamonadaceae</taxon>
        <taxon>Ottowia</taxon>
    </lineage>
</organism>
<evidence type="ECO:0000256" key="9">
    <source>
        <dbReference type="PIRSR" id="PIRSR000005-2"/>
    </source>
</evidence>
<dbReference type="InterPro" id="IPR050597">
    <property type="entry name" value="Cytochrome_c_Oxidase_Subunit"/>
</dbReference>
<evidence type="ECO:0000256" key="8">
    <source>
        <dbReference type="PIRSR" id="PIRSR000005-1"/>
    </source>
</evidence>
<dbReference type="GO" id="GO:0005506">
    <property type="term" value="F:iron ion binding"/>
    <property type="evidence" value="ECO:0007669"/>
    <property type="project" value="InterPro"/>
</dbReference>
<protein>
    <submittedName>
        <fullName evidence="12">Cytochrome C</fullName>
    </submittedName>
</protein>
<feature type="chain" id="PRO_5015664772" evidence="10">
    <location>
        <begin position="19"/>
        <end position="211"/>
    </location>
</feature>
<feature type="binding site" description="axial binding residue" evidence="9">
    <location>
        <position position="145"/>
    </location>
    <ligand>
        <name>heme c</name>
        <dbReference type="ChEBI" id="CHEBI:61717"/>
        <label>2</label>
    </ligand>
    <ligandPart>
        <name>Fe</name>
        <dbReference type="ChEBI" id="CHEBI:18248"/>
    </ligandPart>
</feature>
<keyword evidence="3 8" id="KW-0349">Heme</keyword>
<reference evidence="12 13" key="1">
    <citation type="submission" date="2018-03" db="EMBL/GenBank/DDBJ databases">
        <title>Genome sequencing of Ottowia sp.</title>
        <authorList>
            <person name="Kim S.-J."/>
            <person name="Heo J."/>
            <person name="Kwon S.-W."/>
        </authorList>
    </citation>
    <scope>NUCLEOTIDE SEQUENCE [LARGE SCALE GENOMIC DNA]</scope>
    <source>
        <strain evidence="12 13">KADR8-3</strain>
    </source>
</reference>
<feature type="binding site" description="covalent" evidence="8">
    <location>
        <position position="141"/>
    </location>
    <ligand>
        <name>heme c</name>
        <dbReference type="ChEBI" id="CHEBI:61717"/>
        <label>2</label>
    </ligand>
</feature>
<sequence length="211" mass="20960">MRVGVALACTLVGTAALAQTGNPQAGQALYANGVPPAVPACASCHGAQAQGAGTFPPLAGSGAAYVRAQLDAFADGTRANAVMAPNAKGLTAQQRADVAAYLATLPSGIARAPQPPAAPKASDAGAWLALRGRMGEGIPACAACHGPAGEGVGEHFPPIAHLNAAYMQAQIDAWKQGQRGPGPLGLMQGIAKKLSSDDVAAVAKYYGAQAR</sequence>
<evidence type="ECO:0000256" key="2">
    <source>
        <dbReference type="ARBA" id="ARBA00022448"/>
    </source>
</evidence>
<feature type="signal peptide" evidence="10">
    <location>
        <begin position="1"/>
        <end position="18"/>
    </location>
</feature>
<gene>
    <name evidence="12" type="ORF">C6570_07465</name>
</gene>
<name>A0A2S0MJH3_9BURK</name>
<evidence type="ECO:0000256" key="1">
    <source>
        <dbReference type="ARBA" id="ARBA00004418"/>
    </source>
</evidence>
<dbReference type="Pfam" id="PF00034">
    <property type="entry name" value="Cytochrom_C"/>
    <property type="match status" value="2"/>
</dbReference>
<dbReference type="EMBL" id="CP027666">
    <property type="protein sequence ID" value="AVO36029.1"/>
    <property type="molecule type" value="Genomic_DNA"/>
</dbReference>
<dbReference type="PANTHER" id="PTHR33751">
    <property type="entry name" value="CBB3-TYPE CYTOCHROME C OXIDASE SUBUNIT FIXP"/>
    <property type="match status" value="1"/>
</dbReference>
<keyword evidence="4 9" id="KW-0479">Metal-binding</keyword>
<keyword evidence="6" id="KW-0249">Electron transport</keyword>
<dbReference type="Proteomes" id="UP000239709">
    <property type="component" value="Chromosome"/>
</dbReference>
<evidence type="ECO:0000313" key="13">
    <source>
        <dbReference type="Proteomes" id="UP000239709"/>
    </source>
</evidence>
<dbReference type="PIRSF" id="PIRSF000005">
    <property type="entry name" value="Cytochrome_c4"/>
    <property type="match status" value="1"/>
</dbReference>
<dbReference type="AlphaFoldDB" id="A0A2S0MJH3"/>
<feature type="binding site" description="axial binding residue" evidence="9">
    <location>
        <position position="187"/>
    </location>
    <ligand>
        <name>heme c</name>
        <dbReference type="ChEBI" id="CHEBI:61717"/>
        <label>2</label>
    </ligand>
    <ligandPart>
        <name>Fe</name>
        <dbReference type="ChEBI" id="CHEBI:18248"/>
    </ligandPart>
</feature>
<dbReference type="PROSITE" id="PS51007">
    <property type="entry name" value="CYTC"/>
    <property type="match status" value="2"/>
</dbReference>
<evidence type="ECO:0000256" key="6">
    <source>
        <dbReference type="ARBA" id="ARBA00022982"/>
    </source>
</evidence>
<accession>A0A2S0MJH3</accession>
<evidence type="ECO:0000259" key="11">
    <source>
        <dbReference type="PROSITE" id="PS51007"/>
    </source>
</evidence>
<feature type="binding site" description="axial binding residue" evidence="9">
    <location>
        <position position="45"/>
    </location>
    <ligand>
        <name>heme c</name>
        <dbReference type="ChEBI" id="CHEBI:61717"/>
        <label>1</label>
    </ligand>
    <ligandPart>
        <name>Fe</name>
        <dbReference type="ChEBI" id="CHEBI:18248"/>
    </ligandPart>
</feature>
<dbReference type="SUPFAM" id="SSF46626">
    <property type="entry name" value="Cytochrome c"/>
    <property type="match status" value="2"/>
</dbReference>
<evidence type="ECO:0000256" key="7">
    <source>
        <dbReference type="ARBA" id="ARBA00023004"/>
    </source>
</evidence>
<dbReference type="InterPro" id="IPR009056">
    <property type="entry name" value="Cyt_c-like_dom"/>
</dbReference>
<evidence type="ECO:0000256" key="10">
    <source>
        <dbReference type="SAM" id="SignalP"/>
    </source>
</evidence>
<feature type="binding site" description="axial binding residue" evidence="9">
    <location>
        <position position="83"/>
    </location>
    <ligand>
        <name>heme c</name>
        <dbReference type="ChEBI" id="CHEBI:61717"/>
        <label>1</label>
    </ligand>
    <ligandPart>
        <name>Fe</name>
        <dbReference type="ChEBI" id="CHEBI:18248"/>
    </ligandPart>
</feature>
<evidence type="ECO:0000256" key="5">
    <source>
        <dbReference type="ARBA" id="ARBA00022764"/>
    </source>
</evidence>
<proteinExistence type="predicted"/>
<comment type="PTM">
    <text evidence="8">Binds 2 heme c groups covalently per subunit.</text>
</comment>
<keyword evidence="13" id="KW-1185">Reference proteome</keyword>
<dbReference type="GO" id="GO:0042597">
    <property type="term" value="C:periplasmic space"/>
    <property type="evidence" value="ECO:0007669"/>
    <property type="project" value="UniProtKB-SubCell"/>
</dbReference>
<evidence type="ECO:0000256" key="4">
    <source>
        <dbReference type="ARBA" id="ARBA00022723"/>
    </source>
</evidence>
<keyword evidence="5" id="KW-0574">Periplasm</keyword>
<comment type="subcellular location">
    <subcellularLocation>
        <location evidence="1">Periplasm</location>
    </subcellularLocation>
</comment>
<feature type="domain" description="Cytochrome c" evidence="11">
    <location>
        <begin position="21"/>
        <end position="106"/>
    </location>
</feature>
<feature type="binding site" description="covalent" evidence="8">
    <location>
        <position position="41"/>
    </location>
    <ligand>
        <name>heme c</name>
        <dbReference type="ChEBI" id="CHEBI:61717"/>
        <label>1</label>
    </ligand>
</feature>
<dbReference type="GO" id="GO:0009055">
    <property type="term" value="F:electron transfer activity"/>
    <property type="evidence" value="ECO:0007669"/>
    <property type="project" value="InterPro"/>
</dbReference>